<name>W7J1R9_9PSEU</name>
<gene>
    <name evidence="5" type="ORF">UO65_1787</name>
</gene>
<proteinExistence type="predicted"/>
<dbReference type="CDD" id="cd00830">
    <property type="entry name" value="KAS_III"/>
    <property type="match status" value="1"/>
</dbReference>
<keyword evidence="6" id="KW-1185">Reference proteome</keyword>
<dbReference type="Pfam" id="PF08541">
    <property type="entry name" value="ACP_syn_III_C"/>
    <property type="match status" value="1"/>
</dbReference>
<dbReference type="InterPro" id="IPR013751">
    <property type="entry name" value="ACP_syn_III_N"/>
</dbReference>
<dbReference type="GO" id="GO:0006633">
    <property type="term" value="P:fatty acid biosynthetic process"/>
    <property type="evidence" value="ECO:0007669"/>
    <property type="project" value="InterPro"/>
</dbReference>
<evidence type="ECO:0000256" key="1">
    <source>
        <dbReference type="ARBA" id="ARBA00022679"/>
    </source>
</evidence>
<evidence type="ECO:0000256" key="2">
    <source>
        <dbReference type="ARBA" id="ARBA00023315"/>
    </source>
</evidence>
<comment type="caution">
    <text evidence="5">The sequence shown here is derived from an EMBL/GenBank/DDBJ whole genome shotgun (WGS) entry which is preliminary data.</text>
</comment>
<dbReference type="SUPFAM" id="SSF53901">
    <property type="entry name" value="Thiolase-like"/>
    <property type="match status" value="1"/>
</dbReference>
<protein>
    <submittedName>
        <fullName evidence="5">3-oxoacyl-[acyl-carrier-protein] synthase, KASIII</fullName>
        <ecNumber evidence="5">2.3.1.180</ecNumber>
    </submittedName>
</protein>
<organism evidence="5 6">
    <name type="scientific">Actinokineospora spheciospongiae</name>
    <dbReference type="NCBI Taxonomy" id="909613"/>
    <lineage>
        <taxon>Bacteria</taxon>
        <taxon>Bacillati</taxon>
        <taxon>Actinomycetota</taxon>
        <taxon>Actinomycetes</taxon>
        <taxon>Pseudonocardiales</taxon>
        <taxon>Pseudonocardiaceae</taxon>
        <taxon>Actinokineospora</taxon>
    </lineage>
</organism>
<dbReference type="GO" id="GO:0044550">
    <property type="term" value="P:secondary metabolite biosynthetic process"/>
    <property type="evidence" value="ECO:0007669"/>
    <property type="project" value="TreeGrafter"/>
</dbReference>
<accession>W7J1R9</accession>
<keyword evidence="1 5" id="KW-0808">Transferase</keyword>
<dbReference type="STRING" id="909613.UO65_1787"/>
<dbReference type="Gene3D" id="3.40.47.10">
    <property type="match status" value="2"/>
</dbReference>
<evidence type="ECO:0000259" key="3">
    <source>
        <dbReference type="Pfam" id="PF08541"/>
    </source>
</evidence>
<dbReference type="EC" id="2.3.1.180" evidence="5"/>
<dbReference type="PATRIC" id="fig|909613.9.peg.1798"/>
<dbReference type="PANTHER" id="PTHR34069">
    <property type="entry name" value="3-OXOACYL-[ACYL-CARRIER-PROTEIN] SYNTHASE 3"/>
    <property type="match status" value="1"/>
</dbReference>
<dbReference type="Pfam" id="PF08545">
    <property type="entry name" value="ACP_syn_III"/>
    <property type="match status" value="1"/>
</dbReference>
<reference evidence="5 6" key="1">
    <citation type="journal article" date="2014" name="Genome Announc.">
        <title>Draft Genome Sequence of the Antitrypanosomally Active Sponge-Associated Bacterium Actinokineospora sp. Strain EG49.</title>
        <authorList>
            <person name="Harjes J."/>
            <person name="Ryu T."/>
            <person name="Abdelmohsen U.R."/>
            <person name="Moitinho-Silva L."/>
            <person name="Horn H."/>
            <person name="Ravasi T."/>
            <person name="Hentschel U."/>
        </authorList>
    </citation>
    <scope>NUCLEOTIDE SEQUENCE [LARGE SCALE GENOMIC DNA]</scope>
    <source>
        <strain evidence="5 6">EG49</strain>
    </source>
</reference>
<dbReference type="PANTHER" id="PTHR34069:SF2">
    <property type="entry name" value="BETA-KETOACYL-[ACYL-CARRIER-PROTEIN] SYNTHASE III"/>
    <property type="match status" value="1"/>
</dbReference>
<dbReference type="InterPro" id="IPR016039">
    <property type="entry name" value="Thiolase-like"/>
</dbReference>
<dbReference type="NCBIfam" id="NF006829">
    <property type="entry name" value="PRK09352.1"/>
    <property type="match status" value="1"/>
</dbReference>
<dbReference type="GO" id="GO:0004315">
    <property type="term" value="F:3-oxoacyl-[acyl-carrier-protein] synthase activity"/>
    <property type="evidence" value="ECO:0007669"/>
    <property type="project" value="InterPro"/>
</dbReference>
<evidence type="ECO:0000313" key="6">
    <source>
        <dbReference type="Proteomes" id="UP000019277"/>
    </source>
</evidence>
<evidence type="ECO:0000259" key="4">
    <source>
        <dbReference type="Pfam" id="PF08545"/>
    </source>
</evidence>
<evidence type="ECO:0000313" key="5">
    <source>
        <dbReference type="EMBL" id="EWC62891.1"/>
    </source>
</evidence>
<dbReference type="Proteomes" id="UP000019277">
    <property type="component" value="Unassembled WGS sequence"/>
</dbReference>
<dbReference type="AlphaFoldDB" id="W7J1R9"/>
<dbReference type="RefSeq" id="WP_233427489.1">
    <property type="nucleotide sequence ID" value="NZ_AYXG01000068.1"/>
</dbReference>
<dbReference type="GO" id="GO:0033818">
    <property type="term" value="F:beta-ketoacyl-acyl-carrier-protein synthase III activity"/>
    <property type="evidence" value="ECO:0007669"/>
    <property type="project" value="UniProtKB-EC"/>
</dbReference>
<dbReference type="EMBL" id="AYXG01000068">
    <property type="protein sequence ID" value="EWC62891.1"/>
    <property type="molecule type" value="Genomic_DNA"/>
</dbReference>
<sequence>MTLTAPRQLLQSTGSPGARILGFGGFRPATAVGSAEIAERFGRTGDWVRERTGIVSRRFATTETRESMAVAAALRALERSEVDAAGVDLVVVASCSADSPLVGVAAGVAAGIGANGAAGYDLNAACAGFCYALAVAASAIRAGSARRVLVVGTEKMTDLVDEADLGTSIIFGDGAGAAVVAASDDPDIGPVAWGSDGSQSELIDVPEGASTLRMQGQAVFRWATNNIHPVALRACELAGVDPRRLDAIVPHQANLRIVEALARKIDAPDAVIARDVVDAGNTSAASIPLALDRLLAEGEVKPGGLALLIGFGAGLAYAAQVVRIPDSLPLEA</sequence>
<dbReference type="eggNOG" id="COG0332">
    <property type="taxonomic scope" value="Bacteria"/>
</dbReference>
<keyword evidence="2 5" id="KW-0012">Acyltransferase</keyword>
<feature type="domain" description="Beta-ketoacyl-[acyl-carrier-protein] synthase III C-terminal" evidence="3">
    <location>
        <begin position="236"/>
        <end position="324"/>
    </location>
</feature>
<dbReference type="InterPro" id="IPR013747">
    <property type="entry name" value="ACP_syn_III_C"/>
</dbReference>
<feature type="domain" description="Beta-ketoacyl-[acyl-carrier-protein] synthase III N-terminal" evidence="4">
    <location>
        <begin position="120"/>
        <end position="197"/>
    </location>
</feature>